<protein>
    <submittedName>
        <fullName evidence="1">696_t:CDS:1</fullName>
    </submittedName>
</protein>
<feature type="non-terminal residue" evidence="1">
    <location>
        <position position="1"/>
    </location>
</feature>
<reference evidence="1" key="1">
    <citation type="submission" date="2021-06" db="EMBL/GenBank/DDBJ databases">
        <authorList>
            <person name="Kallberg Y."/>
            <person name="Tangrot J."/>
            <person name="Rosling A."/>
        </authorList>
    </citation>
    <scope>NUCLEOTIDE SEQUENCE</scope>
    <source>
        <strain evidence="1">AU212A</strain>
    </source>
</reference>
<proteinExistence type="predicted"/>
<comment type="caution">
    <text evidence="1">The sequence shown here is derived from an EMBL/GenBank/DDBJ whole genome shotgun (WGS) entry which is preliminary data.</text>
</comment>
<keyword evidence="2" id="KW-1185">Reference proteome</keyword>
<sequence length="144" mass="16942">YKAKTIKQAVDRINRYINKNEAIHGFNLHNKYQFSDLYDILNSKIKDLQEKRLGIQGSDAYQIRLLSDSLGTFGLQDNSIWYSKTYCNLNKVENFMRDIEQKVKVKLPDRILTNYFRRKTAAQILQNANILEDTIIDIIRHKSS</sequence>
<name>A0ACA9NSU7_9GLOM</name>
<evidence type="ECO:0000313" key="1">
    <source>
        <dbReference type="EMBL" id="CAG8668625.1"/>
    </source>
</evidence>
<dbReference type="Proteomes" id="UP000789860">
    <property type="component" value="Unassembled WGS sequence"/>
</dbReference>
<dbReference type="EMBL" id="CAJVPM010028118">
    <property type="protein sequence ID" value="CAG8668625.1"/>
    <property type="molecule type" value="Genomic_DNA"/>
</dbReference>
<gene>
    <name evidence="1" type="ORF">SCALOS_LOCUS9289</name>
</gene>
<evidence type="ECO:0000313" key="2">
    <source>
        <dbReference type="Proteomes" id="UP000789860"/>
    </source>
</evidence>
<organism evidence="1 2">
    <name type="scientific">Scutellospora calospora</name>
    <dbReference type="NCBI Taxonomy" id="85575"/>
    <lineage>
        <taxon>Eukaryota</taxon>
        <taxon>Fungi</taxon>
        <taxon>Fungi incertae sedis</taxon>
        <taxon>Mucoromycota</taxon>
        <taxon>Glomeromycotina</taxon>
        <taxon>Glomeromycetes</taxon>
        <taxon>Diversisporales</taxon>
        <taxon>Gigasporaceae</taxon>
        <taxon>Scutellospora</taxon>
    </lineage>
</organism>
<accession>A0ACA9NSU7</accession>